<dbReference type="EMBL" id="PIQO01000017">
    <property type="protein sequence ID" value="PKR83613.1"/>
    <property type="molecule type" value="Genomic_DNA"/>
</dbReference>
<evidence type="ECO:0000313" key="3">
    <source>
        <dbReference type="Proteomes" id="UP000233440"/>
    </source>
</evidence>
<organism evidence="2 3">
    <name type="scientific">Heyndrickxia camelliae</name>
    <dbReference type="NCBI Taxonomy" id="1707093"/>
    <lineage>
        <taxon>Bacteria</taxon>
        <taxon>Bacillati</taxon>
        <taxon>Bacillota</taxon>
        <taxon>Bacilli</taxon>
        <taxon>Bacillales</taxon>
        <taxon>Bacillaceae</taxon>
        <taxon>Heyndrickxia</taxon>
    </lineage>
</organism>
<accession>A0A2N3LGG8</accession>
<name>A0A2N3LGG8_9BACI</name>
<protein>
    <submittedName>
        <fullName evidence="2">Uncharacterized protein</fullName>
    </submittedName>
</protein>
<keyword evidence="1" id="KW-0812">Transmembrane</keyword>
<dbReference type="RefSeq" id="WP_101355752.1">
    <property type="nucleotide sequence ID" value="NZ_PIQO01000017.1"/>
</dbReference>
<feature type="transmembrane region" description="Helical" evidence="1">
    <location>
        <begin position="36"/>
        <end position="59"/>
    </location>
</feature>
<reference evidence="2 3" key="1">
    <citation type="submission" date="2017-11" db="EMBL/GenBank/DDBJ databases">
        <title>Bacillus camelliae sp. nov., isolated from pu'er tea.</title>
        <authorList>
            <person name="Niu L."/>
        </authorList>
    </citation>
    <scope>NUCLEOTIDE SEQUENCE [LARGE SCALE GENOMIC DNA]</scope>
    <source>
        <strain evidence="2 3">7578-1</strain>
    </source>
</reference>
<keyword evidence="1" id="KW-0472">Membrane</keyword>
<feature type="transmembrane region" description="Helical" evidence="1">
    <location>
        <begin position="7"/>
        <end position="30"/>
    </location>
</feature>
<comment type="caution">
    <text evidence="2">The sequence shown here is derived from an EMBL/GenBank/DDBJ whole genome shotgun (WGS) entry which is preliminary data.</text>
</comment>
<gene>
    <name evidence="2" type="ORF">CWO92_18810</name>
</gene>
<evidence type="ECO:0000313" key="2">
    <source>
        <dbReference type="EMBL" id="PKR83613.1"/>
    </source>
</evidence>
<evidence type="ECO:0000256" key="1">
    <source>
        <dbReference type="SAM" id="Phobius"/>
    </source>
</evidence>
<dbReference type="Proteomes" id="UP000233440">
    <property type="component" value="Unassembled WGS sequence"/>
</dbReference>
<keyword evidence="1" id="KW-1133">Transmembrane helix</keyword>
<dbReference type="AlphaFoldDB" id="A0A2N3LGG8"/>
<sequence length="118" mass="13083">MFERNNNVAWVLSIIGVIEIVAGVFCSFIFSNVDGIFSISLFLLLIISGILIGVLFFALSEIIELLHSNKQLSIETNSLLKLNNEKLDNLIHSQIKKDIAMTTNGDSLQTKNSNQSID</sequence>
<proteinExistence type="predicted"/>
<keyword evidence="3" id="KW-1185">Reference proteome</keyword>